<evidence type="ECO:0000256" key="5">
    <source>
        <dbReference type="ARBA" id="ARBA00023236"/>
    </source>
</evidence>
<dbReference type="PANTHER" id="PTHR11076">
    <property type="entry name" value="DNA REPAIR POLYMERASE UMUC / TRANSFERASE FAMILY MEMBER"/>
    <property type="match status" value="1"/>
</dbReference>
<keyword evidence="4" id="KW-0234">DNA repair</keyword>
<gene>
    <name evidence="7" type="ORF">ACFPMF_15355</name>
</gene>
<dbReference type="InterPro" id="IPR050116">
    <property type="entry name" value="DNA_polymerase-Y"/>
</dbReference>
<comment type="similarity">
    <text evidence="1">Belongs to the DNA polymerase type-Y family.</text>
</comment>
<dbReference type="CDD" id="cd01700">
    <property type="entry name" value="PolY_Pol_V_umuC"/>
    <property type="match status" value="1"/>
</dbReference>
<evidence type="ECO:0000256" key="2">
    <source>
        <dbReference type="ARBA" id="ARBA00022763"/>
    </source>
</evidence>
<keyword evidence="8" id="KW-1185">Reference proteome</keyword>
<proteinExistence type="inferred from homology"/>
<evidence type="ECO:0000313" key="7">
    <source>
        <dbReference type="EMBL" id="MFC5410699.1"/>
    </source>
</evidence>
<organism evidence="7 8">
    <name type="scientific">Larkinella bovis</name>
    <dbReference type="NCBI Taxonomy" id="683041"/>
    <lineage>
        <taxon>Bacteria</taxon>
        <taxon>Pseudomonadati</taxon>
        <taxon>Bacteroidota</taxon>
        <taxon>Cytophagia</taxon>
        <taxon>Cytophagales</taxon>
        <taxon>Spirosomataceae</taxon>
        <taxon>Larkinella</taxon>
    </lineage>
</organism>
<dbReference type="Pfam" id="PF13438">
    <property type="entry name" value="DUF4113"/>
    <property type="match status" value="1"/>
</dbReference>
<dbReference type="Pfam" id="PF11799">
    <property type="entry name" value="IMS_C"/>
    <property type="match status" value="1"/>
</dbReference>
<dbReference type="InterPro" id="IPR025188">
    <property type="entry name" value="DUF4113"/>
</dbReference>
<dbReference type="Gene3D" id="3.30.70.270">
    <property type="match status" value="1"/>
</dbReference>
<dbReference type="RefSeq" id="WP_379846621.1">
    <property type="nucleotide sequence ID" value="NZ_JBHSMA010000004.1"/>
</dbReference>
<dbReference type="Pfam" id="PF00817">
    <property type="entry name" value="IMS"/>
    <property type="match status" value="1"/>
</dbReference>
<evidence type="ECO:0000259" key="6">
    <source>
        <dbReference type="PROSITE" id="PS50173"/>
    </source>
</evidence>
<dbReference type="SUPFAM" id="SSF100879">
    <property type="entry name" value="Lesion bypass DNA polymerase (Y-family), little finger domain"/>
    <property type="match status" value="1"/>
</dbReference>
<comment type="caution">
    <text evidence="7">The sequence shown here is derived from an EMBL/GenBank/DDBJ whole genome shotgun (WGS) entry which is preliminary data.</text>
</comment>
<keyword evidence="5" id="KW-0742">SOS response</keyword>
<dbReference type="Gene3D" id="3.30.1490.100">
    <property type="entry name" value="DNA polymerase, Y-family, little finger domain"/>
    <property type="match status" value="1"/>
</dbReference>
<feature type="domain" description="UmuC" evidence="6">
    <location>
        <begin position="4"/>
        <end position="190"/>
    </location>
</feature>
<dbReference type="InterPro" id="IPR043128">
    <property type="entry name" value="Rev_trsase/Diguanyl_cyclase"/>
</dbReference>
<dbReference type="EMBL" id="JBHSMA010000004">
    <property type="protein sequence ID" value="MFC5410699.1"/>
    <property type="molecule type" value="Genomic_DNA"/>
</dbReference>
<evidence type="ECO:0000256" key="4">
    <source>
        <dbReference type="ARBA" id="ARBA00023204"/>
    </source>
</evidence>
<dbReference type="InterPro" id="IPR001126">
    <property type="entry name" value="UmuC"/>
</dbReference>
<reference evidence="8" key="1">
    <citation type="journal article" date="2019" name="Int. J. Syst. Evol. Microbiol.">
        <title>The Global Catalogue of Microorganisms (GCM) 10K type strain sequencing project: providing services to taxonomists for standard genome sequencing and annotation.</title>
        <authorList>
            <consortium name="The Broad Institute Genomics Platform"/>
            <consortium name="The Broad Institute Genome Sequencing Center for Infectious Disease"/>
            <person name="Wu L."/>
            <person name="Ma J."/>
        </authorList>
    </citation>
    <scope>NUCLEOTIDE SEQUENCE [LARGE SCALE GENOMIC DNA]</scope>
    <source>
        <strain evidence="8">CCUG 55250</strain>
    </source>
</reference>
<dbReference type="Gene3D" id="3.40.1170.60">
    <property type="match status" value="1"/>
</dbReference>
<dbReference type="PANTHER" id="PTHR11076:SF34">
    <property type="entry name" value="PROTEIN UMUC"/>
    <property type="match status" value="1"/>
</dbReference>
<name>A0ABW0IB14_9BACT</name>
<keyword evidence="2" id="KW-0227">DNA damage</keyword>
<keyword evidence="3" id="KW-0741">SOS mutagenesis</keyword>
<dbReference type="PROSITE" id="PS50173">
    <property type="entry name" value="UMUC"/>
    <property type="match status" value="1"/>
</dbReference>
<dbReference type="InterPro" id="IPR017961">
    <property type="entry name" value="DNA_pol_Y-fam_little_finger"/>
</dbReference>
<dbReference type="SUPFAM" id="SSF56672">
    <property type="entry name" value="DNA/RNA polymerases"/>
    <property type="match status" value="1"/>
</dbReference>
<dbReference type="InterPro" id="IPR036775">
    <property type="entry name" value="DNA_pol_Y-fam_lit_finger_sf"/>
</dbReference>
<dbReference type="Gene3D" id="1.10.150.20">
    <property type="entry name" value="5' to 3' exonuclease, C-terminal subdomain"/>
    <property type="match status" value="1"/>
</dbReference>
<dbReference type="Proteomes" id="UP001596106">
    <property type="component" value="Unassembled WGS sequence"/>
</dbReference>
<accession>A0ABW0IB14</accession>
<evidence type="ECO:0000256" key="1">
    <source>
        <dbReference type="ARBA" id="ARBA00010945"/>
    </source>
</evidence>
<sequence>MRVIGIADANNFYVSCLRSFNPKLIGQPVIALSNNDGCVVARSNEAKKLGIKMGQPLYQIQKKVADYNVQVFSSNYELFGDMSRRVFGTMQRFVGEFFPYSVDEAFFAFDSYEHIDPGVEEFCRFIRQTVDQWTRIPISIGLAETMTLAKVANKWAKSHPECQGVFWLDTPEKRDEILDQFPIEDLWGVGRQYQERLKRHGIKTALQLSRMPHDWIQQFMTVEGLRLIYELQGIPCRSLDTEPLHKKSICVAPSFGRKVTQYSTVYEAMATYLARAAEKLRRHGSAAGVVTVFLHTNRFDRIGPHHYGSQSVALPHPSSSTTELLNYAEPLLKAIWRDGYDFQKVGVILNEIVPVEHQQKLIFADSPDPRYNVLSQVVDRLNQKHGRDKLRVAAQGYDKSWKIKQRYQSPCYTTKWSDILTVK</sequence>
<protein>
    <submittedName>
        <fullName evidence="7">Y-family DNA polymerase</fullName>
    </submittedName>
</protein>
<evidence type="ECO:0000256" key="3">
    <source>
        <dbReference type="ARBA" id="ARBA00023199"/>
    </source>
</evidence>
<evidence type="ECO:0000313" key="8">
    <source>
        <dbReference type="Proteomes" id="UP001596106"/>
    </source>
</evidence>
<dbReference type="InterPro" id="IPR043502">
    <property type="entry name" value="DNA/RNA_pol_sf"/>
</dbReference>